<dbReference type="InterPro" id="IPR040053">
    <property type="entry name" value="JOSD1/2"/>
</dbReference>
<comment type="caution">
    <text evidence="6">Lacks conserved residue(s) required for the propagation of feature annotation.</text>
</comment>
<dbReference type="GO" id="GO:0016579">
    <property type="term" value="P:protein deubiquitination"/>
    <property type="evidence" value="ECO:0007669"/>
    <property type="project" value="InterPro"/>
</dbReference>
<keyword evidence="4" id="KW-0833">Ubl conjugation pathway</keyword>
<dbReference type="GO" id="GO:0004843">
    <property type="term" value="F:cysteine-type deubiquitinase activity"/>
    <property type="evidence" value="ECO:0007669"/>
    <property type="project" value="UniProtKB-EC"/>
</dbReference>
<dbReference type="InterPro" id="IPR006155">
    <property type="entry name" value="Josephin"/>
</dbReference>
<evidence type="ECO:0000256" key="3">
    <source>
        <dbReference type="ARBA" id="ARBA00022670"/>
    </source>
</evidence>
<dbReference type="EC" id="3.4.19.12" evidence="2"/>
<dbReference type="Pfam" id="PF02099">
    <property type="entry name" value="Josephin"/>
    <property type="match status" value="1"/>
</dbReference>
<dbReference type="Proteomes" id="UP001177023">
    <property type="component" value="Unassembled WGS sequence"/>
</dbReference>
<evidence type="ECO:0000256" key="2">
    <source>
        <dbReference type="ARBA" id="ARBA00012759"/>
    </source>
</evidence>
<accession>A0AA36GIA4</accession>
<evidence type="ECO:0000256" key="4">
    <source>
        <dbReference type="ARBA" id="ARBA00022786"/>
    </source>
</evidence>
<keyword evidence="9" id="KW-1185">Reference proteome</keyword>
<keyword evidence="5" id="KW-0378">Hydrolase</keyword>
<dbReference type="EMBL" id="CATQJA010002708">
    <property type="protein sequence ID" value="CAJ0586462.1"/>
    <property type="molecule type" value="Genomic_DNA"/>
</dbReference>
<name>A0AA36GIA4_9BILA</name>
<dbReference type="SMART" id="SM01246">
    <property type="entry name" value="Josephin"/>
    <property type="match status" value="1"/>
</dbReference>
<evidence type="ECO:0000256" key="6">
    <source>
        <dbReference type="PROSITE-ProRule" id="PRU00331"/>
    </source>
</evidence>
<feature type="domain" description="Josephin" evidence="7">
    <location>
        <begin position="1"/>
        <end position="136"/>
    </location>
</feature>
<keyword evidence="3" id="KW-0645">Protease</keyword>
<evidence type="ECO:0000259" key="7">
    <source>
        <dbReference type="PROSITE" id="PS50957"/>
    </source>
</evidence>
<dbReference type="Gene3D" id="3.90.70.40">
    <property type="match status" value="1"/>
</dbReference>
<comment type="catalytic activity">
    <reaction evidence="1">
        <text>Thiol-dependent hydrolysis of ester, thioester, amide, peptide and isopeptide bonds formed by the C-terminal Gly of ubiquitin (a 76-residue protein attached to proteins as an intracellular targeting signal).</text>
        <dbReference type="EC" id="3.4.19.12"/>
    </reaction>
</comment>
<evidence type="ECO:0000256" key="5">
    <source>
        <dbReference type="ARBA" id="ARBA00022801"/>
    </source>
</evidence>
<gene>
    <name evidence="8" type="ORF">MSPICULIGERA_LOCUS24467</name>
</gene>
<feature type="non-terminal residue" evidence="8">
    <location>
        <position position="136"/>
    </location>
</feature>
<evidence type="ECO:0000256" key="1">
    <source>
        <dbReference type="ARBA" id="ARBA00000707"/>
    </source>
</evidence>
<dbReference type="GO" id="GO:0006508">
    <property type="term" value="P:proteolysis"/>
    <property type="evidence" value="ECO:0007669"/>
    <property type="project" value="UniProtKB-KW"/>
</dbReference>
<protein>
    <recommendedName>
        <fullName evidence="2">ubiquitinyl hydrolase 1</fullName>
        <ecNumber evidence="2">3.4.19.12</ecNumber>
    </recommendedName>
</protein>
<reference evidence="8" key="1">
    <citation type="submission" date="2023-06" db="EMBL/GenBank/DDBJ databases">
        <authorList>
            <person name="Delattre M."/>
        </authorList>
    </citation>
    <scope>NUCLEOTIDE SEQUENCE</scope>
    <source>
        <strain evidence="8">AF72</strain>
    </source>
</reference>
<dbReference type="PROSITE" id="PS50957">
    <property type="entry name" value="JOSEPHIN"/>
    <property type="match status" value="1"/>
</dbReference>
<dbReference type="AlphaFoldDB" id="A0AA36GIA4"/>
<dbReference type="PANTHER" id="PTHR13291:SF0">
    <property type="entry name" value="JOSEPHIN-LIKE PROTEIN"/>
    <property type="match status" value="1"/>
</dbReference>
<organism evidence="8 9">
    <name type="scientific">Mesorhabditis spiculigera</name>
    <dbReference type="NCBI Taxonomy" id="96644"/>
    <lineage>
        <taxon>Eukaryota</taxon>
        <taxon>Metazoa</taxon>
        <taxon>Ecdysozoa</taxon>
        <taxon>Nematoda</taxon>
        <taxon>Chromadorea</taxon>
        <taxon>Rhabditida</taxon>
        <taxon>Rhabditina</taxon>
        <taxon>Rhabditomorpha</taxon>
        <taxon>Rhabditoidea</taxon>
        <taxon>Rhabditidae</taxon>
        <taxon>Mesorhabditinae</taxon>
        <taxon>Mesorhabditis</taxon>
    </lineage>
</organism>
<dbReference type="PANTHER" id="PTHR13291">
    <property type="entry name" value="JOSEPHIN 1, 2"/>
    <property type="match status" value="1"/>
</dbReference>
<proteinExistence type="predicted"/>
<evidence type="ECO:0000313" key="8">
    <source>
        <dbReference type="EMBL" id="CAJ0586462.1"/>
    </source>
</evidence>
<sequence>MLDEICYGMNESRWFNPHKSWIGLGNYDANVLMAALGLHNMEPVWFDGRKSAEQIPFDQVHSIIFNIPTTSFVPFWNGRHWFTVLRRPDGSFVNLDSKLKKPELITNIQEYAKTVLQNEKNQAILVFEQGKRPDSS</sequence>
<evidence type="ECO:0000313" key="9">
    <source>
        <dbReference type="Proteomes" id="UP001177023"/>
    </source>
</evidence>
<comment type="caution">
    <text evidence="8">The sequence shown here is derived from an EMBL/GenBank/DDBJ whole genome shotgun (WGS) entry which is preliminary data.</text>
</comment>